<evidence type="ECO:0000256" key="1">
    <source>
        <dbReference type="SAM" id="SignalP"/>
    </source>
</evidence>
<feature type="chain" id="PRO_5017367934" description="Outer membrane protein beta-barrel domain-containing protein" evidence="1">
    <location>
        <begin position="21"/>
        <end position="220"/>
    </location>
</feature>
<gene>
    <name evidence="2" type="ORF">D7V88_02315</name>
</gene>
<protein>
    <recommendedName>
        <fullName evidence="4">Outer membrane protein beta-barrel domain-containing protein</fullName>
    </recommendedName>
</protein>
<dbReference type="EMBL" id="RAVZ01000007">
    <property type="protein sequence ID" value="RKG93542.1"/>
    <property type="molecule type" value="Genomic_DNA"/>
</dbReference>
<evidence type="ECO:0008006" key="4">
    <source>
        <dbReference type="Google" id="ProtNLM"/>
    </source>
</evidence>
<dbReference type="OrthoDB" id="5518307at2"/>
<accession>A0A3A8JCU6</accession>
<dbReference type="AlphaFoldDB" id="A0A3A8JCU6"/>
<name>A0A3A8JCU6_9BACT</name>
<dbReference type="Proteomes" id="UP000268094">
    <property type="component" value="Unassembled WGS sequence"/>
</dbReference>
<organism evidence="2 3">
    <name type="scientific">Corallococcus terminator</name>
    <dbReference type="NCBI Taxonomy" id="2316733"/>
    <lineage>
        <taxon>Bacteria</taxon>
        <taxon>Pseudomonadati</taxon>
        <taxon>Myxococcota</taxon>
        <taxon>Myxococcia</taxon>
        <taxon>Myxococcales</taxon>
        <taxon>Cystobacterineae</taxon>
        <taxon>Myxococcaceae</taxon>
        <taxon>Corallococcus</taxon>
    </lineage>
</organism>
<proteinExistence type="predicted"/>
<feature type="signal peptide" evidence="1">
    <location>
        <begin position="1"/>
        <end position="20"/>
    </location>
</feature>
<keyword evidence="3" id="KW-1185">Reference proteome</keyword>
<evidence type="ECO:0000313" key="3">
    <source>
        <dbReference type="Proteomes" id="UP000268094"/>
    </source>
</evidence>
<sequence>MVTTRKWGLLLSLASTSVFAQEGITTGSAPVARRNVVTVSVPVGSDSQVALEGERVVGERISLGLGVFTSLRHQRARTDEPPANVVVVGRNSTQYQLGLSPAVRFYLTGTAPQGLWVSPRVEVGYARSDSTTVPVPVGAITPADSFSETVSLGGMAVVGYSVVLEPGLSLQAGVGLGARHDAHSYDVVTLGPNDGTASFRVRETNWNFTQRLLFNVGWAF</sequence>
<dbReference type="RefSeq" id="WP_120538937.1">
    <property type="nucleotide sequence ID" value="NZ_RAVZ01000007.1"/>
</dbReference>
<keyword evidence="1" id="KW-0732">Signal</keyword>
<evidence type="ECO:0000313" key="2">
    <source>
        <dbReference type="EMBL" id="RKG93542.1"/>
    </source>
</evidence>
<reference evidence="3" key="1">
    <citation type="submission" date="2018-09" db="EMBL/GenBank/DDBJ databases">
        <authorList>
            <person name="Livingstone P.G."/>
            <person name="Whitworth D.E."/>
        </authorList>
    </citation>
    <scope>NUCLEOTIDE SEQUENCE [LARGE SCALE GENOMIC DNA]</scope>
    <source>
        <strain evidence="3">CA054A</strain>
    </source>
</reference>
<comment type="caution">
    <text evidence="2">The sequence shown here is derived from an EMBL/GenBank/DDBJ whole genome shotgun (WGS) entry which is preliminary data.</text>
</comment>